<dbReference type="GO" id="GO:0030492">
    <property type="term" value="F:hemoglobin binding"/>
    <property type="evidence" value="ECO:0007669"/>
    <property type="project" value="InterPro"/>
</dbReference>
<dbReference type="PANTHER" id="PTHR37824">
    <property type="entry name" value="IRON-REGULATED SURFACE DETERMINANT PROTEIN C"/>
    <property type="match status" value="1"/>
</dbReference>
<reference evidence="10 11" key="1">
    <citation type="submission" date="2017-07" db="EMBL/GenBank/DDBJ databases">
        <title>Isolation and whole genome analysis of endospore-forming bacteria from heroin.</title>
        <authorList>
            <person name="Kalinowski J."/>
            <person name="Ahrens B."/>
            <person name="Al-Dilaimi A."/>
            <person name="Winkler A."/>
            <person name="Wibberg D."/>
            <person name="Schleenbecker U."/>
            <person name="Ruckert C."/>
            <person name="Wolfel R."/>
            <person name="Grass G."/>
        </authorList>
    </citation>
    <scope>NUCLEOTIDE SEQUENCE [LARGE SCALE GENOMIC DNA]</scope>
    <source>
        <strain evidence="10 11">7539</strain>
    </source>
</reference>
<dbReference type="AlphaFoldDB" id="A0A268P0Y0"/>
<dbReference type="GO" id="GO:0009274">
    <property type="term" value="C:peptidoglycan-based cell wall"/>
    <property type="evidence" value="ECO:0007669"/>
    <property type="project" value="InterPro"/>
</dbReference>
<keyword evidence="3" id="KW-0964">Secreted</keyword>
<name>A0A268P0Y0_SHOCL</name>
<proteinExistence type="predicted"/>
<evidence type="ECO:0000256" key="4">
    <source>
        <dbReference type="ARBA" id="ARBA00022729"/>
    </source>
</evidence>
<keyword evidence="4 8" id="KW-0732">Signal</keyword>
<dbReference type="InterPro" id="IPR037250">
    <property type="entry name" value="NEAT_dom_sf"/>
</dbReference>
<dbReference type="InterPro" id="IPR006635">
    <property type="entry name" value="NEAT_dom"/>
</dbReference>
<dbReference type="InterPro" id="IPR019909">
    <property type="entry name" value="Haem_uptake_protein_IsdC"/>
</dbReference>
<dbReference type="SMART" id="SM00725">
    <property type="entry name" value="NEAT"/>
    <property type="match status" value="1"/>
</dbReference>
<evidence type="ECO:0000256" key="6">
    <source>
        <dbReference type="ARBA" id="ARBA00023088"/>
    </source>
</evidence>
<protein>
    <submittedName>
        <fullName evidence="10">Heme uptake protein IsdC</fullName>
    </submittedName>
</protein>
<dbReference type="InterPro" id="IPR050436">
    <property type="entry name" value="IsdA"/>
</dbReference>
<dbReference type="GO" id="GO:0015886">
    <property type="term" value="P:heme transport"/>
    <property type="evidence" value="ECO:0007669"/>
    <property type="project" value="InterPro"/>
</dbReference>
<dbReference type="SUPFAM" id="SSF158911">
    <property type="entry name" value="NEAT domain-like"/>
    <property type="match status" value="1"/>
</dbReference>
<dbReference type="Pfam" id="PF05031">
    <property type="entry name" value="NEAT"/>
    <property type="match status" value="1"/>
</dbReference>
<evidence type="ECO:0000313" key="11">
    <source>
        <dbReference type="Proteomes" id="UP000216207"/>
    </source>
</evidence>
<dbReference type="InterPro" id="IPR017502">
    <property type="entry name" value="Sortase_SrtB_target"/>
</dbReference>
<evidence type="ECO:0000256" key="7">
    <source>
        <dbReference type="SAM" id="MobiDB-lite"/>
    </source>
</evidence>
<evidence type="ECO:0000256" key="3">
    <source>
        <dbReference type="ARBA" id="ARBA00022525"/>
    </source>
</evidence>
<organism evidence="10 11">
    <name type="scientific">Shouchella clausii</name>
    <name type="common">Alkalihalobacillus clausii</name>
    <dbReference type="NCBI Taxonomy" id="79880"/>
    <lineage>
        <taxon>Bacteria</taxon>
        <taxon>Bacillati</taxon>
        <taxon>Bacillota</taxon>
        <taxon>Bacilli</taxon>
        <taxon>Bacillales</taxon>
        <taxon>Bacillaceae</taxon>
        <taxon>Shouchella</taxon>
    </lineage>
</organism>
<dbReference type="EMBL" id="NPCC01000009">
    <property type="protein sequence ID" value="PAE89403.1"/>
    <property type="molecule type" value="Genomic_DNA"/>
</dbReference>
<gene>
    <name evidence="10" type="primary">isdC</name>
    <name evidence="10" type="ORF">CHH72_08940</name>
</gene>
<comment type="caution">
    <text evidence="10">The sequence shown here is derived from an EMBL/GenBank/DDBJ whole genome shotgun (WGS) entry which is preliminary data.</text>
</comment>
<evidence type="ECO:0000256" key="8">
    <source>
        <dbReference type="SAM" id="SignalP"/>
    </source>
</evidence>
<dbReference type="PANTHER" id="PTHR37824:SF1">
    <property type="entry name" value="IRON-REGULATED SURFACE DETERMINANT PROTEIN C"/>
    <property type="match status" value="1"/>
</dbReference>
<feature type="domain" description="NEAT" evidence="9">
    <location>
        <begin position="31"/>
        <end position="152"/>
    </location>
</feature>
<evidence type="ECO:0000256" key="2">
    <source>
        <dbReference type="ARBA" id="ARBA00022512"/>
    </source>
</evidence>
<evidence type="ECO:0000256" key="1">
    <source>
        <dbReference type="ARBA" id="ARBA00004168"/>
    </source>
</evidence>
<feature type="region of interest" description="Disordered" evidence="7">
    <location>
        <begin position="154"/>
        <end position="204"/>
    </location>
</feature>
<accession>A0A268P0Y0</accession>
<evidence type="ECO:0000259" key="9">
    <source>
        <dbReference type="PROSITE" id="PS50978"/>
    </source>
</evidence>
<evidence type="ECO:0000256" key="5">
    <source>
        <dbReference type="ARBA" id="ARBA00023004"/>
    </source>
</evidence>
<sequence length="230" mass="25324">MGIRLRNMMFLLSMVALFVLGANSDYASAELADGTYTIDYTVMHATDPSASIANDYWEKPATLHVKNGEITAEMKLNHSSWIVAFQTPTNGGFADVAVVSEDEGADTRVVQFPLEGIDDMTEAKIHVIVPDIDYDHHYTIRFDFNENSLTALETAASSEEDKNEEDKKDDEPLGTAQSSEDEGKRTHTDTSKPTEEDNPQTNDAAPIALLSSLAIVSAIVLLRKRLRQVS</sequence>
<feature type="signal peptide" evidence="8">
    <location>
        <begin position="1"/>
        <end position="27"/>
    </location>
</feature>
<keyword evidence="6" id="KW-0572">Peptidoglycan-anchor</keyword>
<dbReference type="Gene3D" id="2.60.40.1850">
    <property type="match status" value="1"/>
</dbReference>
<evidence type="ECO:0000313" key="10">
    <source>
        <dbReference type="EMBL" id="PAE89403.1"/>
    </source>
</evidence>
<keyword evidence="2" id="KW-0134">Cell wall</keyword>
<dbReference type="NCBIfam" id="TIGR03656">
    <property type="entry name" value="IsdC"/>
    <property type="match status" value="1"/>
</dbReference>
<dbReference type="NCBIfam" id="TIGR03063">
    <property type="entry name" value="srtB_target"/>
    <property type="match status" value="1"/>
</dbReference>
<comment type="subcellular location">
    <subcellularLocation>
        <location evidence="1">Secreted</location>
        <location evidence="1">Cell wall</location>
        <topology evidence="1">Peptidoglycan-anchor</topology>
    </subcellularLocation>
</comment>
<dbReference type="CDD" id="cd06920">
    <property type="entry name" value="NEAT"/>
    <property type="match status" value="1"/>
</dbReference>
<feature type="compositionally biased region" description="Basic and acidic residues" evidence="7">
    <location>
        <begin position="181"/>
        <end position="195"/>
    </location>
</feature>
<keyword evidence="5" id="KW-0408">Iron</keyword>
<dbReference type="RefSeq" id="WP_063609804.1">
    <property type="nucleotide sequence ID" value="NZ_BOQQ01000001.1"/>
</dbReference>
<dbReference type="Proteomes" id="UP000216207">
    <property type="component" value="Unassembled WGS sequence"/>
</dbReference>
<dbReference type="PROSITE" id="PS50978">
    <property type="entry name" value="NEAT"/>
    <property type="match status" value="1"/>
</dbReference>
<feature type="chain" id="PRO_5013035091" evidence="8">
    <location>
        <begin position="28"/>
        <end position="230"/>
    </location>
</feature>